<feature type="region of interest" description="Disordered" evidence="1">
    <location>
        <begin position="118"/>
        <end position="148"/>
    </location>
</feature>
<feature type="compositionally biased region" description="Low complexity" evidence="1">
    <location>
        <begin position="12"/>
        <end position="27"/>
    </location>
</feature>
<name>A0A2G5SA05_9PELO</name>
<organism evidence="2 3">
    <name type="scientific">Caenorhabditis nigoni</name>
    <dbReference type="NCBI Taxonomy" id="1611254"/>
    <lineage>
        <taxon>Eukaryota</taxon>
        <taxon>Metazoa</taxon>
        <taxon>Ecdysozoa</taxon>
        <taxon>Nematoda</taxon>
        <taxon>Chromadorea</taxon>
        <taxon>Rhabditida</taxon>
        <taxon>Rhabditina</taxon>
        <taxon>Rhabditomorpha</taxon>
        <taxon>Rhabditoidea</taxon>
        <taxon>Rhabditidae</taxon>
        <taxon>Peloderinae</taxon>
        <taxon>Caenorhabditis</taxon>
    </lineage>
</organism>
<reference evidence="3" key="1">
    <citation type="submission" date="2017-10" db="EMBL/GenBank/DDBJ databases">
        <title>Rapid genome shrinkage in a self-fertile nematode reveals novel sperm competition proteins.</title>
        <authorList>
            <person name="Yin D."/>
            <person name="Schwarz E.M."/>
            <person name="Thomas C.G."/>
            <person name="Felde R.L."/>
            <person name="Korf I.F."/>
            <person name="Cutter A.D."/>
            <person name="Schartner C.M."/>
            <person name="Ralston E.J."/>
            <person name="Meyer B.J."/>
            <person name="Haag E.S."/>
        </authorList>
    </citation>
    <scope>NUCLEOTIDE SEQUENCE [LARGE SCALE GENOMIC DNA]</scope>
    <source>
        <strain evidence="3">JU1422</strain>
    </source>
</reference>
<evidence type="ECO:0000313" key="2">
    <source>
        <dbReference type="EMBL" id="PIC11918.1"/>
    </source>
</evidence>
<comment type="caution">
    <text evidence="2">The sequence shown here is derived from an EMBL/GenBank/DDBJ whole genome shotgun (WGS) entry which is preliminary data.</text>
</comment>
<evidence type="ECO:0000313" key="3">
    <source>
        <dbReference type="Proteomes" id="UP000230233"/>
    </source>
</evidence>
<dbReference type="EMBL" id="PDUG01000035">
    <property type="protein sequence ID" value="PIC11918.1"/>
    <property type="molecule type" value="Genomic_DNA"/>
</dbReference>
<evidence type="ECO:0000256" key="1">
    <source>
        <dbReference type="SAM" id="MobiDB-lite"/>
    </source>
</evidence>
<keyword evidence="3" id="KW-1185">Reference proteome</keyword>
<sequence>MRQFTREHIFVSAGPSSFRPSSSNGGRARAPHLDANHQPGPPPPPAPIAEPLEAPQLDDNDVDAAIKEELGPGSWPRLEVTEEQKREAGQLMRHTAEMKRRSLAAKKKLKAIQEEMNRERAMEAKEQEERTQKKIVEDKKKEEARVPRSLEQLILKNSIYSQ</sequence>
<proteinExistence type="predicted"/>
<dbReference type="Proteomes" id="UP000230233">
    <property type="component" value="Unassembled WGS sequence"/>
</dbReference>
<feature type="compositionally biased region" description="Pro residues" evidence="1">
    <location>
        <begin position="39"/>
        <end position="48"/>
    </location>
</feature>
<feature type="region of interest" description="Disordered" evidence="1">
    <location>
        <begin position="1"/>
        <end position="59"/>
    </location>
</feature>
<accession>A0A2G5SA05</accession>
<dbReference type="AlphaFoldDB" id="A0A2G5SA05"/>
<protein>
    <submittedName>
        <fullName evidence="2">Uncharacterized protein</fullName>
    </submittedName>
</protein>
<gene>
    <name evidence="2" type="ORF">B9Z55_028765</name>
</gene>